<dbReference type="OrthoDB" id="270892at2157"/>
<dbReference type="Proteomes" id="UP000283805">
    <property type="component" value="Unassembled WGS sequence"/>
</dbReference>
<keyword evidence="1" id="KW-1133">Transmembrane helix</keyword>
<comment type="caution">
    <text evidence="3">The sequence shown here is derived from an EMBL/GenBank/DDBJ whole genome shotgun (WGS) entry which is preliminary data.</text>
</comment>
<keyword evidence="1" id="KW-0812">Transmembrane</keyword>
<reference evidence="3 4" key="1">
    <citation type="submission" date="2018-09" db="EMBL/GenBank/DDBJ databases">
        <title>Genomic Encyclopedia of Archaeal and Bacterial Type Strains, Phase II (KMG-II): from individual species to whole genera.</title>
        <authorList>
            <person name="Goeker M."/>
        </authorList>
    </citation>
    <scope>NUCLEOTIDE SEQUENCE [LARGE SCALE GENOMIC DNA]</scope>
    <source>
        <strain evidence="3 4">DSM 13151</strain>
    </source>
</reference>
<gene>
    <name evidence="3" type="ORF">ATJ93_0964</name>
</gene>
<name>A0A3R7KNK4_9EURY</name>
<evidence type="ECO:0000313" key="3">
    <source>
        <dbReference type="EMBL" id="RKD97966.1"/>
    </source>
</evidence>
<feature type="transmembrane region" description="Helical" evidence="1">
    <location>
        <begin position="51"/>
        <end position="71"/>
    </location>
</feature>
<dbReference type="InterPro" id="IPR043717">
    <property type="entry name" value="DUF5658"/>
</dbReference>
<protein>
    <recommendedName>
        <fullName evidence="2">DUF5658 domain-containing protein</fullName>
    </recommendedName>
</protein>
<dbReference type="AlphaFoldDB" id="A0A3R7KNK4"/>
<organism evidence="3 4">
    <name type="scientific">Halopiger aswanensis</name>
    <dbReference type="NCBI Taxonomy" id="148449"/>
    <lineage>
        <taxon>Archaea</taxon>
        <taxon>Methanobacteriati</taxon>
        <taxon>Methanobacteriota</taxon>
        <taxon>Stenosarchaea group</taxon>
        <taxon>Halobacteria</taxon>
        <taxon>Halobacteriales</taxon>
        <taxon>Natrialbaceae</taxon>
        <taxon>Halopiger</taxon>
    </lineage>
</organism>
<dbReference type="Pfam" id="PF18902">
    <property type="entry name" value="DUF5658"/>
    <property type="match status" value="1"/>
</dbReference>
<evidence type="ECO:0000313" key="4">
    <source>
        <dbReference type="Proteomes" id="UP000283805"/>
    </source>
</evidence>
<dbReference type="EMBL" id="RAPO01000001">
    <property type="protein sequence ID" value="RKD97966.1"/>
    <property type="molecule type" value="Genomic_DNA"/>
</dbReference>
<sequence length="103" mass="11006">MSTLALVLWLLAVLFYGVGDLVTTIVGTRTDGLEEGQPLTRAIFGEQPSALRFGLFKVGILLVFYGGSLLLPDDRFRALVPAAILGVGIGVVVHNVRTILAVR</sequence>
<proteinExistence type="predicted"/>
<evidence type="ECO:0000259" key="2">
    <source>
        <dbReference type="Pfam" id="PF18902"/>
    </source>
</evidence>
<feature type="domain" description="DUF5658" evidence="2">
    <location>
        <begin position="11"/>
        <end position="100"/>
    </location>
</feature>
<keyword evidence="4" id="KW-1185">Reference proteome</keyword>
<keyword evidence="1" id="KW-0472">Membrane</keyword>
<dbReference type="RefSeq" id="WP_120243442.1">
    <property type="nucleotide sequence ID" value="NZ_RAPO01000001.1"/>
</dbReference>
<evidence type="ECO:0000256" key="1">
    <source>
        <dbReference type="SAM" id="Phobius"/>
    </source>
</evidence>
<accession>A0A3R7KNK4</accession>
<feature type="transmembrane region" description="Helical" evidence="1">
    <location>
        <begin position="78"/>
        <end position="100"/>
    </location>
</feature>